<protein>
    <submittedName>
        <fullName evidence="3">Alpha-amylase</fullName>
    </submittedName>
</protein>
<evidence type="ECO:0000256" key="1">
    <source>
        <dbReference type="SAM" id="SignalP"/>
    </source>
</evidence>
<name>A0A255YKX6_9SPHN</name>
<evidence type="ECO:0000313" key="4">
    <source>
        <dbReference type="Proteomes" id="UP000216991"/>
    </source>
</evidence>
<dbReference type="OrthoDB" id="9805159at2"/>
<accession>A0A255YKX6</accession>
<dbReference type="GO" id="GO:0005975">
    <property type="term" value="P:carbohydrate metabolic process"/>
    <property type="evidence" value="ECO:0007669"/>
    <property type="project" value="InterPro"/>
</dbReference>
<proteinExistence type="predicted"/>
<keyword evidence="1" id="KW-0732">Signal</keyword>
<feature type="domain" description="Glycosyl hydrolase family 13 catalytic" evidence="2">
    <location>
        <begin position="50"/>
        <end position="521"/>
    </location>
</feature>
<dbReference type="PANTHER" id="PTHR10357">
    <property type="entry name" value="ALPHA-AMYLASE FAMILY MEMBER"/>
    <property type="match status" value="1"/>
</dbReference>
<dbReference type="AlphaFoldDB" id="A0A255YKX6"/>
<comment type="caution">
    <text evidence="3">The sequence shown here is derived from an EMBL/GenBank/DDBJ whole genome shotgun (WGS) entry which is preliminary data.</text>
</comment>
<dbReference type="EMBL" id="NOXT01000106">
    <property type="protein sequence ID" value="OYQ29314.1"/>
    <property type="molecule type" value="Genomic_DNA"/>
</dbReference>
<dbReference type="Proteomes" id="UP000216991">
    <property type="component" value="Unassembled WGS sequence"/>
</dbReference>
<evidence type="ECO:0000313" key="3">
    <source>
        <dbReference type="EMBL" id="OYQ29314.1"/>
    </source>
</evidence>
<reference evidence="3 4" key="1">
    <citation type="submission" date="2017-07" db="EMBL/GenBank/DDBJ databases">
        <title>Sandarakinorhabdus cyanobacteriorum sp. nov., a novel bacterium isolated from cyanobacterial aggregates in a eutrophic lake.</title>
        <authorList>
            <person name="Cai H."/>
        </authorList>
    </citation>
    <scope>NUCLEOTIDE SEQUENCE [LARGE SCALE GENOMIC DNA]</scope>
    <source>
        <strain evidence="3 4">TH057</strain>
    </source>
</reference>
<feature type="signal peptide" evidence="1">
    <location>
        <begin position="1"/>
        <end position="18"/>
    </location>
</feature>
<evidence type="ECO:0000259" key="2">
    <source>
        <dbReference type="SMART" id="SM00642"/>
    </source>
</evidence>
<keyword evidence="4" id="KW-1185">Reference proteome</keyword>
<dbReference type="SMART" id="SM00642">
    <property type="entry name" value="Aamy"/>
    <property type="match status" value="1"/>
</dbReference>
<dbReference type="PANTHER" id="PTHR10357:SF209">
    <property type="entry name" value="PERIPLASMIC ALPHA-AMYLASE"/>
    <property type="match status" value="1"/>
</dbReference>
<feature type="chain" id="PRO_5012491093" evidence="1">
    <location>
        <begin position="19"/>
        <end position="617"/>
    </location>
</feature>
<dbReference type="Gene3D" id="3.20.20.80">
    <property type="entry name" value="Glycosidases"/>
    <property type="match status" value="1"/>
</dbReference>
<dbReference type="SUPFAM" id="SSF51445">
    <property type="entry name" value="(Trans)glycosidases"/>
    <property type="match status" value="1"/>
</dbReference>
<gene>
    <name evidence="3" type="ORF">CHU93_08005</name>
</gene>
<dbReference type="InterPro" id="IPR006047">
    <property type="entry name" value="GH13_cat_dom"/>
</dbReference>
<dbReference type="CDD" id="cd11339">
    <property type="entry name" value="AmyAc_bac_CMD_like_2"/>
    <property type="match status" value="1"/>
</dbReference>
<dbReference type="InterPro" id="IPR017853">
    <property type="entry name" value="GH"/>
</dbReference>
<sequence length="617" mass="66475">MRSIVTAALLAVTAATPAATRAPVAVTVAPDAATLAAVRARPPQDELIYFLLVDRFANGNPANDRGGLLGGPLQTGFDPTSKAFFNGGDLAGVLQKLDYIQGLGATAIWLAPVFKNKPVQGGPGQESAGYHGYWITDFTQVDPHLGSNDDLKRLVDAAHARGLKVYLDIVTNHTADVIQYRECVGKPCTYRSRADYPYSRQGGPSGGQINPGFAGDHIATPENWAKLTRPDFAYTPFITPGEERIKVPAWLNDPIYYHNRGETVYRNESSQFGDFVSLDDLATEHPRVIDGMIEIYGNWIEKLGIDGYRVDTAQHVNPEFWQRFVPAMQARAKAAGIPNFHIFGEVSVDEVDVGRLARNSRITGMENVLDFALKNAAMEAIAGTAPTSVLARLFADDVLYPQGEATAATNASFISNHDGGRFAWFVRRANPNIDTVELAQRTLLAHGFLLFSRGVPTIYAGDEQGFIGTGNDQLARQPLFASLVPEYRAMQRLGTSAGHTVASYDPAHPFYRALKAMAAVRAADPRLRHGTTRVRAAGDAPGLFAFSRQLAGKPGETLVVMNTANTPLTANVMVDPAHRDWTSRFGTCPATAAAPGTLAISLPPLGIAVCSSDASDK</sequence>
<organism evidence="3 4">
    <name type="scientific">Sandarakinorhabdus cyanobacteriorum</name>
    <dbReference type="NCBI Taxonomy" id="1981098"/>
    <lineage>
        <taxon>Bacteria</taxon>
        <taxon>Pseudomonadati</taxon>
        <taxon>Pseudomonadota</taxon>
        <taxon>Alphaproteobacteria</taxon>
        <taxon>Sphingomonadales</taxon>
        <taxon>Sphingosinicellaceae</taxon>
        <taxon>Sandarakinorhabdus</taxon>
    </lineage>
</organism>
<dbReference type="Pfam" id="PF00128">
    <property type="entry name" value="Alpha-amylase"/>
    <property type="match status" value="1"/>
</dbReference>